<dbReference type="PANTHER" id="PTHR25462:SF296">
    <property type="entry name" value="MEIOTIC P26, ISOFORM F"/>
    <property type="match status" value="1"/>
</dbReference>
<accession>A0A1Q9BYB5</accession>
<keyword evidence="2 4" id="KW-0863">Zinc-finger</keyword>
<protein>
    <submittedName>
        <fullName evidence="8">E3 ubiquitin-protein ligase TRIM33</fullName>
    </submittedName>
</protein>
<proteinExistence type="predicted"/>
<dbReference type="GO" id="GO:0008270">
    <property type="term" value="F:zinc ion binding"/>
    <property type="evidence" value="ECO:0007669"/>
    <property type="project" value="UniProtKB-KW"/>
</dbReference>
<dbReference type="OrthoDB" id="342730at2759"/>
<dbReference type="Proteomes" id="UP000186817">
    <property type="component" value="Unassembled WGS sequence"/>
</dbReference>
<evidence type="ECO:0000259" key="7">
    <source>
        <dbReference type="PROSITE" id="PS50119"/>
    </source>
</evidence>
<dbReference type="Gene3D" id="3.30.160.60">
    <property type="entry name" value="Classic Zinc Finger"/>
    <property type="match status" value="1"/>
</dbReference>
<dbReference type="Gene3D" id="3.30.40.10">
    <property type="entry name" value="Zinc/RING finger domain, C3HC4 (zinc finger)"/>
    <property type="match status" value="1"/>
</dbReference>
<reference evidence="8 9" key="1">
    <citation type="submission" date="2016-02" db="EMBL/GenBank/DDBJ databases">
        <title>Genome analysis of coral dinoflagellate symbionts highlights evolutionary adaptations to a symbiotic lifestyle.</title>
        <authorList>
            <person name="Aranda M."/>
            <person name="Li Y."/>
            <person name="Liew Y.J."/>
            <person name="Baumgarten S."/>
            <person name="Simakov O."/>
            <person name="Wilson M."/>
            <person name="Piel J."/>
            <person name="Ashoor H."/>
            <person name="Bougouffa S."/>
            <person name="Bajic V.B."/>
            <person name="Ryu T."/>
            <person name="Ravasi T."/>
            <person name="Bayer T."/>
            <person name="Micklem G."/>
            <person name="Kim H."/>
            <person name="Bhak J."/>
            <person name="Lajeunesse T.C."/>
            <person name="Voolstra C.R."/>
        </authorList>
    </citation>
    <scope>NUCLEOTIDE SEQUENCE [LARGE SCALE GENOMIC DNA]</scope>
    <source>
        <strain evidence="8 9">CCMP2467</strain>
    </source>
</reference>
<feature type="domain" description="RING-type" evidence="6">
    <location>
        <begin position="229"/>
        <end position="279"/>
    </location>
</feature>
<keyword evidence="9" id="KW-1185">Reference proteome</keyword>
<dbReference type="AlphaFoldDB" id="A0A1Q9BYB5"/>
<feature type="compositionally biased region" description="Polar residues" evidence="5">
    <location>
        <begin position="679"/>
        <end position="688"/>
    </location>
</feature>
<dbReference type="PROSITE" id="PS50119">
    <property type="entry name" value="ZF_BBOX"/>
    <property type="match status" value="2"/>
</dbReference>
<evidence type="ECO:0000259" key="6">
    <source>
        <dbReference type="PROSITE" id="PS50089"/>
    </source>
</evidence>
<dbReference type="InterPro" id="IPR000315">
    <property type="entry name" value="Znf_B-box"/>
</dbReference>
<dbReference type="InterPro" id="IPR013083">
    <property type="entry name" value="Znf_RING/FYVE/PHD"/>
</dbReference>
<dbReference type="InterPro" id="IPR001841">
    <property type="entry name" value="Znf_RING"/>
</dbReference>
<dbReference type="PROSITE" id="PS50089">
    <property type="entry name" value="ZF_RING_2"/>
    <property type="match status" value="1"/>
</dbReference>
<evidence type="ECO:0000256" key="1">
    <source>
        <dbReference type="ARBA" id="ARBA00022723"/>
    </source>
</evidence>
<evidence type="ECO:0000256" key="5">
    <source>
        <dbReference type="SAM" id="MobiDB-lite"/>
    </source>
</evidence>
<evidence type="ECO:0000313" key="8">
    <source>
        <dbReference type="EMBL" id="OLP75673.1"/>
    </source>
</evidence>
<dbReference type="SUPFAM" id="SSF57845">
    <property type="entry name" value="B-box zinc-binding domain"/>
    <property type="match status" value="1"/>
</dbReference>
<dbReference type="SUPFAM" id="SSF57850">
    <property type="entry name" value="RING/U-box"/>
    <property type="match status" value="1"/>
</dbReference>
<dbReference type="PANTHER" id="PTHR25462">
    <property type="entry name" value="BONUS, ISOFORM C-RELATED"/>
    <property type="match status" value="1"/>
</dbReference>
<dbReference type="PROSITE" id="PS00518">
    <property type="entry name" value="ZF_RING_1"/>
    <property type="match status" value="1"/>
</dbReference>
<keyword evidence="3" id="KW-0862">Zinc</keyword>
<evidence type="ECO:0000256" key="3">
    <source>
        <dbReference type="ARBA" id="ARBA00022833"/>
    </source>
</evidence>
<dbReference type="SMART" id="SM00184">
    <property type="entry name" value="RING"/>
    <property type="match status" value="1"/>
</dbReference>
<name>A0A1Q9BYB5_SYMMI</name>
<feature type="compositionally biased region" description="Basic and acidic residues" evidence="5">
    <location>
        <begin position="697"/>
        <end position="714"/>
    </location>
</feature>
<dbReference type="InterPro" id="IPR047153">
    <property type="entry name" value="TRIM45/56/19-like"/>
</dbReference>
<dbReference type="SMART" id="SM00336">
    <property type="entry name" value="BBOX"/>
    <property type="match status" value="2"/>
</dbReference>
<dbReference type="CDD" id="cd19757">
    <property type="entry name" value="Bbox1"/>
    <property type="match status" value="1"/>
</dbReference>
<evidence type="ECO:0000256" key="4">
    <source>
        <dbReference type="PROSITE-ProRule" id="PRU00024"/>
    </source>
</evidence>
<comment type="caution">
    <text evidence="8">The sequence shown here is derived from an EMBL/GenBank/DDBJ whole genome shotgun (WGS) entry which is preliminary data.</text>
</comment>
<feature type="domain" description="B box-type" evidence="7">
    <location>
        <begin position="374"/>
        <end position="411"/>
    </location>
</feature>
<sequence length="758" mass="84845">MPGLLVRSHRIRYQRQQNWLCDEMACDSPLYGSCSKGDAFDSVSVDLLHAVDSQKVAQSDFAARGGIRMKRWSRPWRKSSQPHERQPNTLGFKVRLFPVAACFHCKGSRDMGLAEVGMRSASSLSACTQQKSTHLGHLGGILDPGASVGAAQAVERAAVAAGPLSSRLDSFGLNKKLLVPVPATVDDAEETPFPPVKVCPEVDSLIQQLETGKGEFFEYVDDATHEVGCVMCKLSLHDTALFEGRHEVKVLPCFHSVCASCLQTLVANSKGDAFDCPQCGRRTQKMQALHQYLPNFDLLHAIDSQKVAQSDFLCEECITGYRAEFYCEDCIMNLCESCTTQHRRARASTNHVLVKLVESRGESKVLPDQVRNMHRAQYCAIHRTSRYDLYCEDCEMLICPECARTDHQQHRYKLPSAALFEEHRQRVKDIIEMMCNQLLDDQAMLKVLNQSFESSELACMQAQSNIERAFDELEVAAEARSAELVQQLQETSLERMRTLEEEKARCSTAMADIARIVDFVEKVNRHGTDVEVLLAKSHLSREQVITQKVQEWRRLCQDPPPGFENSPVVAGWSSSDEADAMLRSLASFGSLVVSPFALEPGYTGGPLKITDGKKWADLFEEAEETPLTITNLKEPSETEGAKEQQPEISLEHSEVEADTDADAVPARRRRRRGRRRKPSPNTKRTPSNEPAWVESSKPTEAETTRARADIEMEPQKVTFEEASDDQADEPAEPRRRRRRRPRGRGGKAKPEDAAPEIA</sequence>
<evidence type="ECO:0000313" key="9">
    <source>
        <dbReference type="Proteomes" id="UP000186817"/>
    </source>
</evidence>
<feature type="compositionally biased region" description="Basic residues" evidence="5">
    <location>
        <begin position="666"/>
        <end position="678"/>
    </location>
</feature>
<dbReference type="Pfam" id="PF00643">
    <property type="entry name" value="zf-B_box"/>
    <property type="match status" value="2"/>
</dbReference>
<feature type="compositionally biased region" description="Basic and acidic residues" evidence="5">
    <location>
        <begin position="634"/>
        <end position="655"/>
    </location>
</feature>
<keyword evidence="1" id="KW-0479">Metal-binding</keyword>
<evidence type="ECO:0000256" key="2">
    <source>
        <dbReference type="ARBA" id="ARBA00022771"/>
    </source>
</evidence>
<dbReference type="InterPro" id="IPR017907">
    <property type="entry name" value="Znf_RING_CS"/>
</dbReference>
<feature type="region of interest" description="Disordered" evidence="5">
    <location>
        <begin position="626"/>
        <end position="758"/>
    </location>
</feature>
<feature type="domain" description="B box-type" evidence="7">
    <location>
        <begin position="309"/>
        <end position="356"/>
    </location>
</feature>
<feature type="compositionally biased region" description="Basic residues" evidence="5">
    <location>
        <begin position="734"/>
        <end position="747"/>
    </location>
</feature>
<dbReference type="CDD" id="cd19756">
    <property type="entry name" value="Bbox2"/>
    <property type="match status" value="1"/>
</dbReference>
<feature type="compositionally biased region" description="Acidic residues" evidence="5">
    <location>
        <begin position="721"/>
        <end position="730"/>
    </location>
</feature>
<organism evidence="8 9">
    <name type="scientific">Symbiodinium microadriaticum</name>
    <name type="common">Dinoflagellate</name>
    <name type="synonym">Zooxanthella microadriatica</name>
    <dbReference type="NCBI Taxonomy" id="2951"/>
    <lineage>
        <taxon>Eukaryota</taxon>
        <taxon>Sar</taxon>
        <taxon>Alveolata</taxon>
        <taxon>Dinophyceae</taxon>
        <taxon>Suessiales</taxon>
        <taxon>Symbiodiniaceae</taxon>
        <taxon>Symbiodinium</taxon>
    </lineage>
</organism>
<dbReference type="EMBL" id="LSRX01002334">
    <property type="protein sequence ID" value="OLP75673.1"/>
    <property type="molecule type" value="Genomic_DNA"/>
</dbReference>
<gene>
    <name evidence="8" type="primary">Trim33</name>
    <name evidence="8" type="ORF">AK812_SmicGene44494</name>
</gene>